<accession>A0ACB0L1Q3</accession>
<dbReference type="Proteomes" id="UP001177021">
    <property type="component" value="Unassembled WGS sequence"/>
</dbReference>
<evidence type="ECO:0000313" key="1">
    <source>
        <dbReference type="EMBL" id="CAJ2663307.1"/>
    </source>
</evidence>
<proteinExistence type="predicted"/>
<comment type="caution">
    <text evidence="1">The sequence shown here is derived from an EMBL/GenBank/DDBJ whole genome shotgun (WGS) entry which is preliminary data.</text>
</comment>
<evidence type="ECO:0000313" key="2">
    <source>
        <dbReference type="Proteomes" id="UP001177021"/>
    </source>
</evidence>
<organism evidence="1 2">
    <name type="scientific">Trifolium pratense</name>
    <name type="common">Red clover</name>
    <dbReference type="NCBI Taxonomy" id="57577"/>
    <lineage>
        <taxon>Eukaryota</taxon>
        <taxon>Viridiplantae</taxon>
        <taxon>Streptophyta</taxon>
        <taxon>Embryophyta</taxon>
        <taxon>Tracheophyta</taxon>
        <taxon>Spermatophyta</taxon>
        <taxon>Magnoliopsida</taxon>
        <taxon>eudicotyledons</taxon>
        <taxon>Gunneridae</taxon>
        <taxon>Pentapetalae</taxon>
        <taxon>rosids</taxon>
        <taxon>fabids</taxon>
        <taxon>Fabales</taxon>
        <taxon>Fabaceae</taxon>
        <taxon>Papilionoideae</taxon>
        <taxon>50 kb inversion clade</taxon>
        <taxon>NPAAA clade</taxon>
        <taxon>Hologalegina</taxon>
        <taxon>IRL clade</taxon>
        <taxon>Trifolieae</taxon>
        <taxon>Trifolium</taxon>
    </lineage>
</organism>
<keyword evidence="2" id="KW-1185">Reference proteome</keyword>
<dbReference type="EMBL" id="CASHSV030000409">
    <property type="protein sequence ID" value="CAJ2663307.1"/>
    <property type="molecule type" value="Genomic_DNA"/>
</dbReference>
<protein>
    <submittedName>
        <fullName evidence="1">Uncharacterized protein</fullName>
    </submittedName>
</protein>
<reference evidence="1" key="1">
    <citation type="submission" date="2023-10" db="EMBL/GenBank/DDBJ databases">
        <authorList>
            <person name="Rodriguez Cubillos JULIANA M."/>
            <person name="De Vega J."/>
        </authorList>
    </citation>
    <scope>NUCLEOTIDE SEQUENCE</scope>
</reference>
<name>A0ACB0L1Q3_TRIPR</name>
<sequence>MRGKTSAENLLFDPEIERTARRNNSQRKKRKQRAKQKQLLEGTSVSISSISPIIEDIMAEEEPQNGGGGVRPCHNSPRRLAHLARPQRAARQTEMKTGLLQLLYANPFAGLSHEDPYNHLVKFYEIAGSLGASEAEEESVFMRMFPHSLIGTAKDWYLDLPAQVMTNWNTLEEKFLDRFFPHHKFMEAKTTIAVFAQDATAIIEKMALSDRQSERNKNPSQRKAGILELDTSDAVLAQNKLLTNTVEELSKQMSKLITLHEGSGKAKQVAYCELCTGDHPTGHCPPENEEVNFMGNQPRQGQYQNNTGYQRGNNSNYGQGWRQDAGSSNRQKQYESYNQLPTQQNQNSDLEVTLHKFMEMQQKQLQQYQQQQQQFQQQQQLL</sequence>
<gene>
    <name evidence="1" type="ORF">MILVUS5_LOCUS28762</name>
</gene>